<reference evidence="1 2" key="1">
    <citation type="submission" date="2013-02" db="EMBL/GenBank/DDBJ databases">
        <authorList>
            <person name="Harkins D.M."/>
            <person name="Durkin A.S."/>
            <person name="Brinkac L.M."/>
            <person name="Haft D.H."/>
            <person name="Selengut J.D."/>
            <person name="Sanka R."/>
            <person name="DePew J."/>
            <person name="Purushe J."/>
            <person name="Picardeau M."/>
            <person name="Werts C."/>
            <person name="Goarant C."/>
            <person name="Vinetz J.M."/>
            <person name="Sutton G.G."/>
            <person name="Nierman W.C."/>
            <person name="Fouts D.E."/>
        </authorList>
    </citation>
    <scope>NUCLEOTIDE SEQUENCE [LARGE SCALE GENOMIC DNA]</scope>
    <source>
        <strain evidence="1 2">200703203</strain>
    </source>
</reference>
<protein>
    <submittedName>
        <fullName evidence="1">Uncharacterized protein</fullName>
    </submittedName>
</protein>
<comment type="caution">
    <text evidence="1">The sequence shown here is derived from an EMBL/GenBank/DDBJ whole genome shotgun (WGS) entry which is preliminary data.</text>
</comment>
<dbReference type="EMBL" id="AHNY02000296">
    <property type="protein sequence ID" value="EMY22538.1"/>
    <property type="molecule type" value="Genomic_DNA"/>
</dbReference>
<name>N1U8I9_LEPIR</name>
<dbReference type="Proteomes" id="UP000012220">
    <property type="component" value="Unassembled WGS sequence"/>
</dbReference>
<dbReference type="AlphaFoldDB" id="N1U8I9"/>
<evidence type="ECO:0000313" key="1">
    <source>
        <dbReference type="EMBL" id="EMY22538.1"/>
    </source>
</evidence>
<organism evidence="1 2">
    <name type="scientific">Leptospira interrogans serovar Australis str. 200703203</name>
    <dbReference type="NCBI Taxonomy" id="1085541"/>
    <lineage>
        <taxon>Bacteria</taxon>
        <taxon>Pseudomonadati</taxon>
        <taxon>Spirochaetota</taxon>
        <taxon>Spirochaetia</taxon>
        <taxon>Leptospirales</taxon>
        <taxon>Leptospiraceae</taxon>
        <taxon>Leptospira</taxon>
    </lineage>
</organism>
<proteinExistence type="predicted"/>
<gene>
    <name evidence="1" type="ORF">LEP1GSC115_0051</name>
</gene>
<evidence type="ECO:0000313" key="2">
    <source>
        <dbReference type="Proteomes" id="UP000012220"/>
    </source>
</evidence>
<accession>N1U8I9</accession>
<dbReference type="BioCyc" id="LINT1085541:G11IQ-5686-MONOMER"/>
<sequence length="50" mass="5919">MFGGFSSKTFYINFYNRMFKISLPNVDLNIHSVFIMYMNKIKKSVVLYNG</sequence>